<gene>
    <name evidence="2" type="ORF">GCM10009863_10120</name>
</gene>
<organism evidence="2 3">
    <name type="scientific">Streptomyces axinellae</name>
    <dbReference type="NCBI Taxonomy" id="552788"/>
    <lineage>
        <taxon>Bacteria</taxon>
        <taxon>Bacillati</taxon>
        <taxon>Actinomycetota</taxon>
        <taxon>Actinomycetes</taxon>
        <taxon>Kitasatosporales</taxon>
        <taxon>Streptomycetaceae</taxon>
        <taxon>Streptomyces</taxon>
    </lineage>
</organism>
<sequence>MAGHPTDGQGDRPPKPTGFRKALKGIFGRSKKAKREAATEIKPATLSPEEVRRMEELAEAQAGPSPRDSTESQAPGTNAPYDRSAQSTPDQLAAWNGFSAASMRPASGQANPPTQAAGSSAAAGPPPRAKPLHGGTPSKGAKRSR</sequence>
<reference evidence="2 3" key="1">
    <citation type="journal article" date="2019" name="Int. J. Syst. Evol. Microbiol.">
        <title>The Global Catalogue of Microorganisms (GCM) 10K type strain sequencing project: providing services to taxonomists for standard genome sequencing and annotation.</title>
        <authorList>
            <consortium name="The Broad Institute Genomics Platform"/>
            <consortium name="The Broad Institute Genome Sequencing Center for Infectious Disease"/>
            <person name="Wu L."/>
            <person name="Ma J."/>
        </authorList>
    </citation>
    <scope>NUCLEOTIDE SEQUENCE [LARGE SCALE GENOMIC DNA]</scope>
    <source>
        <strain evidence="2 3">JCM 16373</strain>
    </source>
</reference>
<name>A0ABN3PU28_9ACTN</name>
<proteinExistence type="predicted"/>
<dbReference type="EMBL" id="BAAARJ010000003">
    <property type="protein sequence ID" value="GAA2598733.1"/>
    <property type="molecule type" value="Genomic_DNA"/>
</dbReference>
<evidence type="ECO:0000313" key="3">
    <source>
        <dbReference type="Proteomes" id="UP001501447"/>
    </source>
</evidence>
<protein>
    <submittedName>
        <fullName evidence="2">Uncharacterized protein</fullName>
    </submittedName>
</protein>
<evidence type="ECO:0000313" key="2">
    <source>
        <dbReference type="EMBL" id="GAA2598733.1"/>
    </source>
</evidence>
<evidence type="ECO:0000256" key="1">
    <source>
        <dbReference type="SAM" id="MobiDB-lite"/>
    </source>
</evidence>
<keyword evidence="3" id="KW-1185">Reference proteome</keyword>
<accession>A0ABN3PU28</accession>
<comment type="caution">
    <text evidence="2">The sequence shown here is derived from an EMBL/GenBank/DDBJ whole genome shotgun (WGS) entry which is preliminary data.</text>
</comment>
<feature type="compositionally biased region" description="Low complexity" evidence="1">
    <location>
        <begin position="112"/>
        <end position="123"/>
    </location>
</feature>
<dbReference type="Proteomes" id="UP001501447">
    <property type="component" value="Unassembled WGS sequence"/>
</dbReference>
<feature type="region of interest" description="Disordered" evidence="1">
    <location>
        <begin position="1"/>
        <end position="145"/>
    </location>
</feature>